<dbReference type="Proteomes" id="UP000584326">
    <property type="component" value="Unassembled WGS sequence"/>
</dbReference>
<dbReference type="PANTHER" id="PTHR11339">
    <property type="entry name" value="EXTRACELLULAR MATRIX GLYCOPROTEIN RELATED"/>
    <property type="match status" value="1"/>
</dbReference>
<keyword evidence="4" id="KW-0325">Glycoprotein</keyword>
<feature type="domain" description="VWFD" evidence="5">
    <location>
        <begin position="1"/>
        <end position="42"/>
    </location>
</feature>
<evidence type="ECO:0000313" key="6">
    <source>
        <dbReference type="EMBL" id="NXX10871.1"/>
    </source>
</evidence>
<name>A0A7L4GD21_PODST</name>
<feature type="non-terminal residue" evidence="6">
    <location>
        <position position="1"/>
    </location>
</feature>
<proteinExistence type="predicted"/>
<evidence type="ECO:0000256" key="3">
    <source>
        <dbReference type="ARBA" id="ARBA00023157"/>
    </source>
</evidence>
<dbReference type="InterPro" id="IPR001846">
    <property type="entry name" value="VWF_type-D"/>
</dbReference>
<gene>
    <name evidence="6" type="primary">Sspo_2</name>
    <name evidence="6" type="ORF">PODSTR_R11491</name>
</gene>
<evidence type="ECO:0000259" key="5">
    <source>
        <dbReference type="PROSITE" id="PS51233"/>
    </source>
</evidence>
<evidence type="ECO:0000256" key="1">
    <source>
        <dbReference type="ARBA" id="ARBA00004613"/>
    </source>
</evidence>
<dbReference type="InterPro" id="IPR050780">
    <property type="entry name" value="Mucin_vWF_Thrombospondin_sf"/>
</dbReference>
<dbReference type="OrthoDB" id="160294at2759"/>
<organism evidence="6 7">
    <name type="scientific">Podargus strigoides</name>
    <name type="common">Tawny frogmouth</name>
    <name type="synonym">Caprimulgus strigoides</name>
    <dbReference type="NCBI Taxonomy" id="8905"/>
    <lineage>
        <taxon>Eukaryota</taxon>
        <taxon>Metazoa</taxon>
        <taxon>Chordata</taxon>
        <taxon>Craniata</taxon>
        <taxon>Vertebrata</taxon>
        <taxon>Euteleostomi</taxon>
        <taxon>Archelosauria</taxon>
        <taxon>Archosauria</taxon>
        <taxon>Dinosauria</taxon>
        <taxon>Saurischia</taxon>
        <taxon>Theropoda</taxon>
        <taxon>Coelurosauria</taxon>
        <taxon>Aves</taxon>
        <taxon>Neognathae</taxon>
        <taxon>Neoaves</taxon>
        <taxon>Strisores</taxon>
        <taxon>Caprimulgiformes</taxon>
        <taxon>Podargidae</taxon>
        <taxon>Podargus</taxon>
    </lineage>
</organism>
<dbReference type="PANTHER" id="PTHR11339:SF396">
    <property type="entry name" value="SCO-SPONDIN"/>
    <property type="match status" value="1"/>
</dbReference>
<evidence type="ECO:0000256" key="4">
    <source>
        <dbReference type="ARBA" id="ARBA00023180"/>
    </source>
</evidence>
<dbReference type="PROSITE" id="PS51233">
    <property type="entry name" value="VWFD"/>
    <property type="match status" value="1"/>
</dbReference>
<keyword evidence="3" id="KW-1015">Disulfide bond</keyword>
<accession>A0A7L4GD21</accession>
<feature type="non-terminal residue" evidence="6">
    <location>
        <position position="75"/>
    </location>
</feature>
<keyword evidence="2" id="KW-0964">Secreted</keyword>
<evidence type="ECO:0000256" key="2">
    <source>
        <dbReference type="ARBA" id="ARBA00022525"/>
    </source>
</evidence>
<reference evidence="6 7" key="1">
    <citation type="submission" date="2020-02" db="EMBL/GenBank/DDBJ databases">
        <title>Bird 10,000 Genomes (B10K) Project - Family phase.</title>
        <authorList>
            <person name="Zhang G."/>
        </authorList>
    </citation>
    <scope>NUCLEOTIDE SEQUENCE [LARGE SCALE GENOMIC DNA]</scope>
    <source>
        <strain evidence="6">B10K-DU-001-40</strain>
        <tissue evidence="6">Muscle</tissue>
    </source>
</reference>
<evidence type="ECO:0000313" key="7">
    <source>
        <dbReference type="Proteomes" id="UP000584326"/>
    </source>
</evidence>
<comment type="caution">
    <text evidence="6">The sequence shown here is derived from an EMBL/GenBank/DDBJ whole genome shotgun (WGS) entry which is preliminary data.</text>
</comment>
<comment type="subcellular location">
    <subcellularLocation>
        <location evidence="1">Secreted</location>
    </subcellularLocation>
</comment>
<keyword evidence="7" id="KW-1185">Reference proteome</keyword>
<dbReference type="EMBL" id="VZTK01002189">
    <property type="protein sequence ID" value="NXX10871.1"/>
    <property type="molecule type" value="Genomic_DNA"/>
</dbReference>
<dbReference type="AlphaFoldDB" id="A0A7L4GD21"/>
<dbReference type="GO" id="GO:0005615">
    <property type="term" value="C:extracellular space"/>
    <property type="evidence" value="ECO:0007669"/>
    <property type="project" value="TreeGrafter"/>
</dbReference>
<protein>
    <submittedName>
        <fullName evidence="6">SSPO protein</fullName>
    </submittedName>
</protein>
<dbReference type="GO" id="GO:0031012">
    <property type="term" value="C:extracellular matrix"/>
    <property type="evidence" value="ECO:0007669"/>
    <property type="project" value="TreeGrafter"/>
</dbReference>
<sequence length="75" mass="7849">QVRGLCGTYNWRQQDEFATPAGDVESGVTAFADKYRVSGACPALGPGPPEPCGAPSARRDRAEVTCAVLHGPGFQ</sequence>